<feature type="region of interest" description="Disordered" evidence="11">
    <location>
        <begin position="1"/>
        <end position="67"/>
    </location>
</feature>
<feature type="active site" evidence="8">
    <location>
        <position position="874"/>
    </location>
</feature>
<dbReference type="GO" id="GO:0005634">
    <property type="term" value="C:nucleus"/>
    <property type="evidence" value="ECO:0007669"/>
    <property type="project" value="UniProtKB-SubCell"/>
</dbReference>
<dbReference type="EMBL" id="KN823001">
    <property type="protein sequence ID" value="KIO27926.1"/>
    <property type="molecule type" value="Genomic_DNA"/>
</dbReference>
<dbReference type="Gene3D" id="2.30.30.490">
    <property type="match status" value="2"/>
</dbReference>
<reference evidence="13 14" key="1">
    <citation type="submission" date="2014-04" db="EMBL/GenBank/DDBJ databases">
        <authorList>
            <consortium name="DOE Joint Genome Institute"/>
            <person name="Kuo A."/>
            <person name="Girlanda M."/>
            <person name="Perotto S."/>
            <person name="Kohler A."/>
            <person name="Nagy L.G."/>
            <person name="Floudas D."/>
            <person name="Copeland A."/>
            <person name="Barry K.W."/>
            <person name="Cichocki N."/>
            <person name="Veneault-Fourrey C."/>
            <person name="LaButti K."/>
            <person name="Lindquist E.A."/>
            <person name="Lipzen A."/>
            <person name="Lundell T."/>
            <person name="Morin E."/>
            <person name="Murat C."/>
            <person name="Sun H."/>
            <person name="Tunlid A."/>
            <person name="Henrissat B."/>
            <person name="Grigoriev I.V."/>
            <person name="Hibbett D.S."/>
            <person name="Martin F."/>
            <person name="Nordberg H.P."/>
            <person name="Cantor M.N."/>
            <person name="Hua S.X."/>
        </authorList>
    </citation>
    <scope>NUCLEOTIDE SEQUENCE [LARGE SCALE GENOMIC DNA]</scope>
    <source>
        <strain evidence="13 14">MUT 4182</strain>
    </source>
</reference>
<evidence type="ECO:0000256" key="7">
    <source>
        <dbReference type="ARBA" id="ARBA00023242"/>
    </source>
</evidence>
<evidence type="ECO:0000256" key="5">
    <source>
        <dbReference type="ARBA" id="ARBA00022737"/>
    </source>
</evidence>
<sequence>MSPLTPQKRTRLSPAPTGSLKKARYMKNGSDSDDSGSPTVSTDTTSGHMQGHRRKQRPASLTPRKSLDGLYQFGKLQIATPSSSRFAQHSPGIQASHAALEIEEALGMEQGSSEADEADEKEVFNAMNAHPESDADVQSENEVERDVTEAIREYIYPPPLYRFKHTMVDGEAYGPEQAVMEGETLDEEEHASDKPVRVLDKFIFYLDTSRQLCGLGEVYPKIDEDDLGDTESENGDTPEASLIYLGPIVDAYQGDANPYTNALIWVETELAWYILAAPHPLYREAYKPFLIAHTFTLILSRLVKNEPLATPEQFYGIIQDPHGIYNAILRNAGENLDYKLGLVDFWSNIGGVRMACANIGSQTFVSAPLISQLLGQLQPSKPRAPPSKEKLSFISQDAGIQNSVTPLIYQIANKHFLRPLACLGRPLADCLDYQTTSKLAGDLVQTHADAPCHVIISSADSVEGPDGNPAYTCIQINGVRYQRGDIVLVMPGKDHQTKRQHQAQDKSAKSQNDLGNVFWFAEIIYFFKNKKGIVFHAHWLLHSSKSFLHETGDPQELFLINECSNSSVESIVCHVQVDFMGHGEQPEPCFDPSIFFCRFLYQSEKGAFLDVAPHRARNLPFQAADCYPCLLEAEQHLLGIPRLLDKQAILYKGVTYHLQECAFIKPDSPGPYILGQIQSIAKTKDKLRIQATILHRHGSDSRQFYDDRKLCITATSIQCSAERLCGKFYAISQPTTSNKLEHWLELPNHFWIASPELDPQVNSFRPCLECLEHELDVSNKKIRLIQQNPLKALDLFSGCGGLDKTKIITTKWSIENNPHAVKTLRKNMPKDHIVISDDINTVLAQVIQQSLGSYDDPSLPGLDEVDVIYGGPPCQSFSQANGFKKDDDPRHSLSLTALSFVDLYRPSYVILENVRGMVDYHLVNADGEMMKMGVPKLWLRCLTAMDYQVHLSVLEAGAYGTPQCRARLIVIAARRGCSLPSFPLPTHAFPRQPRPIHTPDGASIASPSSMFAPLPPITVKMAIGDLPHFHWNESGTRDFFSPVFTAELGWGYQIAYKSHAQTRYQASLRNPIEKVQQHFTKIYSSLVSKRVVHIPMTPGACWKDLPKNLWDRNWKMKPLRSSTYKRVIEDQYFPTSVCKVDPTSRFGQVLHPNQRRVISLREYARAQGFPDTFIFWTTDSGRTIDELFKQVGNAVPIPLGFALGQTVMFAMVSDHIFI</sequence>
<keyword evidence="6" id="KW-0238">DNA-binding</keyword>
<keyword evidence="3 8" id="KW-0808">Transferase</keyword>
<dbReference type="PANTHER" id="PTHR10629">
    <property type="entry name" value="CYTOSINE-SPECIFIC METHYLTRANSFERASE"/>
    <property type="match status" value="1"/>
</dbReference>
<dbReference type="GO" id="GO:0003682">
    <property type="term" value="F:chromatin binding"/>
    <property type="evidence" value="ECO:0007669"/>
    <property type="project" value="InterPro"/>
</dbReference>
<dbReference type="PROSITE" id="PS51679">
    <property type="entry name" value="SAM_MT_C5"/>
    <property type="match status" value="1"/>
</dbReference>
<dbReference type="InterPro" id="IPR029063">
    <property type="entry name" value="SAM-dependent_MTases_sf"/>
</dbReference>
<dbReference type="InterPro" id="IPR022702">
    <property type="entry name" value="Cytosine_MeTrfase1_RFD"/>
</dbReference>
<dbReference type="PROSITE" id="PS00094">
    <property type="entry name" value="C5_MTASE_1"/>
    <property type="match status" value="1"/>
</dbReference>
<comment type="catalytic activity">
    <reaction evidence="10">
        <text>a 2'-deoxycytidine in DNA + S-adenosyl-L-methionine = a 5-methyl-2'-deoxycytidine in DNA + S-adenosyl-L-homocysteine + H(+)</text>
        <dbReference type="Rhea" id="RHEA:13681"/>
        <dbReference type="Rhea" id="RHEA-COMP:11369"/>
        <dbReference type="Rhea" id="RHEA-COMP:11370"/>
        <dbReference type="ChEBI" id="CHEBI:15378"/>
        <dbReference type="ChEBI" id="CHEBI:57856"/>
        <dbReference type="ChEBI" id="CHEBI:59789"/>
        <dbReference type="ChEBI" id="CHEBI:85452"/>
        <dbReference type="ChEBI" id="CHEBI:85454"/>
        <dbReference type="EC" id="2.1.1.37"/>
    </reaction>
</comment>
<reference evidence="14" key="2">
    <citation type="submission" date="2015-01" db="EMBL/GenBank/DDBJ databases">
        <title>Evolutionary Origins and Diversification of the Mycorrhizal Mutualists.</title>
        <authorList>
            <consortium name="DOE Joint Genome Institute"/>
            <consortium name="Mycorrhizal Genomics Consortium"/>
            <person name="Kohler A."/>
            <person name="Kuo A."/>
            <person name="Nagy L.G."/>
            <person name="Floudas D."/>
            <person name="Copeland A."/>
            <person name="Barry K.W."/>
            <person name="Cichocki N."/>
            <person name="Veneault-Fourrey C."/>
            <person name="LaButti K."/>
            <person name="Lindquist E.A."/>
            <person name="Lipzen A."/>
            <person name="Lundell T."/>
            <person name="Morin E."/>
            <person name="Murat C."/>
            <person name="Riley R."/>
            <person name="Ohm R."/>
            <person name="Sun H."/>
            <person name="Tunlid A."/>
            <person name="Henrissat B."/>
            <person name="Grigoriev I.V."/>
            <person name="Hibbett D.S."/>
            <person name="Martin F."/>
        </authorList>
    </citation>
    <scope>NUCLEOTIDE SEQUENCE [LARGE SCALE GENOMIC DNA]</scope>
    <source>
        <strain evidence="14">MUT 4182</strain>
    </source>
</reference>
<dbReference type="Pfam" id="PF00145">
    <property type="entry name" value="DNA_methylase"/>
    <property type="match status" value="1"/>
</dbReference>
<comment type="subcellular location">
    <subcellularLocation>
        <location evidence="1">Nucleus</location>
    </subcellularLocation>
</comment>
<evidence type="ECO:0000256" key="3">
    <source>
        <dbReference type="ARBA" id="ARBA00022679"/>
    </source>
</evidence>
<evidence type="ECO:0000313" key="13">
    <source>
        <dbReference type="EMBL" id="KIO27926.1"/>
    </source>
</evidence>
<dbReference type="GO" id="GO:0003677">
    <property type="term" value="F:DNA binding"/>
    <property type="evidence" value="ECO:0007669"/>
    <property type="project" value="UniProtKB-KW"/>
</dbReference>
<keyword evidence="5" id="KW-0677">Repeat</keyword>
<evidence type="ECO:0000259" key="12">
    <source>
        <dbReference type="PROSITE" id="PS51038"/>
    </source>
</evidence>
<dbReference type="InterPro" id="IPR031303">
    <property type="entry name" value="C5_meth_CS"/>
</dbReference>
<keyword evidence="7" id="KW-0539">Nucleus</keyword>
<dbReference type="OrthoDB" id="5376140at2759"/>
<evidence type="ECO:0000256" key="9">
    <source>
        <dbReference type="RuleBase" id="RU000416"/>
    </source>
</evidence>
<evidence type="ECO:0000256" key="10">
    <source>
        <dbReference type="RuleBase" id="RU000417"/>
    </source>
</evidence>
<keyword evidence="4 8" id="KW-0949">S-adenosyl-L-methionine</keyword>
<keyword evidence="14" id="KW-1185">Reference proteome</keyword>
<dbReference type="PROSITE" id="PS51038">
    <property type="entry name" value="BAH"/>
    <property type="match status" value="1"/>
</dbReference>
<dbReference type="InterPro" id="IPR050390">
    <property type="entry name" value="C5-Methyltransferase"/>
</dbReference>
<evidence type="ECO:0000256" key="4">
    <source>
        <dbReference type="ARBA" id="ARBA00022691"/>
    </source>
</evidence>
<dbReference type="GO" id="GO:0044027">
    <property type="term" value="P:negative regulation of gene expression via chromosomal CpG island methylation"/>
    <property type="evidence" value="ECO:0007669"/>
    <property type="project" value="TreeGrafter"/>
</dbReference>
<dbReference type="Gene3D" id="3.90.120.10">
    <property type="entry name" value="DNA Methylase, subunit A, domain 2"/>
    <property type="match status" value="2"/>
</dbReference>
<evidence type="ECO:0000256" key="11">
    <source>
        <dbReference type="SAM" id="MobiDB-lite"/>
    </source>
</evidence>
<dbReference type="Pfam" id="PF12047">
    <property type="entry name" value="DNMT1-RFD"/>
    <property type="match status" value="1"/>
</dbReference>
<dbReference type="InterPro" id="IPR043151">
    <property type="entry name" value="BAH_sf"/>
</dbReference>
<proteinExistence type="inferred from homology"/>
<dbReference type="HOGENOM" id="CLU_008262_0_0_1"/>
<name>A0A0C3QKL1_9AGAM</name>
<feature type="domain" description="BAH" evidence="12">
    <location>
        <begin position="479"/>
        <end position="612"/>
    </location>
</feature>
<dbReference type="GO" id="GO:0032259">
    <property type="term" value="P:methylation"/>
    <property type="evidence" value="ECO:0007669"/>
    <property type="project" value="UniProtKB-KW"/>
</dbReference>
<dbReference type="AlphaFoldDB" id="A0A0C3QKL1"/>
<comment type="similarity">
    <text evidence="8 9">Belongs to the class I-like SAM-binding methyltransferase superfamily. C5-methyltransferase family.</text>
</comment>
<gene>
    <name evidence="13" type="ORF">M407DRAFT_22836</name>
</gene>
<dbReference type="InterPro" id="IPR001025">
    <property type="entry name" value="BAH_dom"/>
</dbReference>
<evidence type="ECO:0000256" key="8">
    <source>
        <dbReference type="PROSITE-ProRule" id="PRU01016"/>
    </source>
</evidence>
<accession>A0A0C3QKL1</accession>
<evidence type="ECO:0000256" key="6">
    <source>
        <dbReference type="ARBA" id="ARBA00023125"/>
    </source>
</evidence>
<dbReference type="Proteomes" id="UP000054248">
    <property type="component" value="Unassembled WGS sequence"/>
</dbReference>
<dbReference type="Gene3D" id="3.40.50.150">
    <property type="entry name" value="Vaccinia Virus protein VP39"/>
    <property type="match status" value="1"/>
</dbReference>
<dbReference type="SMART" id="SM00439">
    <property type="entry name" value="BAH"/>
    <property type="match status" value="1"/>
</dbReference>
<dbReference type="STRING" id="1051891.A0A0C3QKL1"/>
<dbReference type="EC" id="2.1.1.37" evidence="10"/>
<dbReference type="PANTHER" id="PTHR10629:SF52">
    <property type="entry name" value="DNA (CYTOSINE-5)-METHYLTRANSFERASE 1"/>
    <property type="match status" value="1"/>
</dbReference>
<keyword evidence="2 8" id="KW-0489">Methyltransferase</keyword>
<dbReference type="SUPFAM" id="SSF53335">
    <property type="entry name" value="S-adenosyl-L-methionine-dependent methyltransferases"/>
    <property type="match status" value="1"/>
</dbReference>
<dbReference type="GO" id="GO:0003886">
    <property type="term" value="F:DNA (cytosine-5-)-methyltransferase activity"/>
    <property type="evidence" value="ECO:0007669"/>
    <property type="project" value="UniProtKB-EC"/>
</dbReference>
<dbReference type="InterPro" id="IPR018117">
    <property type="entry name" value="C5_DNA_meth_AS"/>
</dbReference>
<dbReference type="InterPro" id="IPR001525">
    <property type="entry name" value="C5_MeTfrase"/>
</dbReference>
<protein>
    <recommendedName>
        <fullName evidence="10">Cytosine-specific methyltransferase</fullName>
        <ecNumber evidence="10">2.1.1.37</ecNumber>
    </recommendedName>
</protein>
<dbReference type="PRINTS" id="PR00105">
    <property type="entry name" value="C5METTRFRASE"/>
</dbReference>
<evidence type="ECO:0000313" key="14">
    <source>
        <dbReference type="Proteomes" id="UP000054248"/>
    </source>
</evidence>
<dbReference type="NCBIfam" id="TIGR00675">
    <property type="entry name" value="dcm"/>
    <property type="match status" value="1"/>
</dbReference>
<dbReference type="PROSITE" id="PS00095">
    <property type="entry name" value="C5_MTASE_2"/>
    <property type="match status" value="1"/>
</dbReference>
<evidence type="ECO:0000256" key="1">
    <source>
        <dbReference type="ARBA" id="ARBA00004123"/>
    </source>
</evidence>
<evidence type="ECO:0000256" key="2">
    <source>
        <dbReference type="ARBA" id="ARBA00022603"/>
    </source>
</evidence>
<organism evidence="13 14">
    <name type="scientific">Tulasnella calospora MUT 4182</name>
    <dbReference type="NCBI Taxonomy" id="1051891"/>
    <lineage>
        <taxon>Eukaryota</taxon>
        <taxon>Fungi</taxon>
        <taxon>Dikarya</taxon>
        <taxon>Basidiomycota</taxon>
        <taxon>Agaricomycotina</taxon>
        <taxon>Agaricomycetes</taxon>
        <taxon>Cantharellales</taxon>
        <taxon>Tulasnellaceae</taxon>
        <taxon>Tulasnella</taxon>
    </lineage>
</organism>
<feature type="compositionally biased region" description="Polar residues" evidence="11">
    <location>
        <begin position="35"/>
        <end position="48"/>
    </location>
</feature>